<evidence type="ECO:0000313" key="3">
    <source>
        <dbReference type="Proteomes" id="UP001321453"/>
    </source>
</evidence>
<comment type="caution">
    <text evidence="2">The sequence shown here is derived from an EMBL/GenBank/DDBJ whole genome shotgun (WGS) entry which is preliminary data.</text>
</comment>
<dbReference type="RefSeq" id="WP_289446209.1">
    <property type="nucleotide sequence ID" value="NZ_JAUCGR010000002.1"/>
</dbReference>
<name>A0ABT7S5U0_9CELL</name>
<evidence type="ECO:0000313" key="2">
    <source>
        <dbReference type="EMBL" id="MDM7830987.1"/>
    </source>
</evidence>
<feature type="transmembrane region" description="Helical" evidence="1">
    <location>
        <begin position="20"/>
        <end position="41"/>
    </location>
</feature>
<keyword evidence="1" id="KW-1133">Transmembrane helix</keyword>
<keyword evidence="3" id="KW-1185">Reference proteome</keyword>
<keyword evidence="1" id="KW-0812">Transmembrane</keyword>
<evidence type="ECO:0008006" key="4">
    <source>
        <dbReference type="Google" id="ProtNLM"/>
    </source>
</evidence>
<proteinExistence type="predicted"/>
<evidence type="ECO:0000256" key="1">
    <source>
        <dbReference type="SAM" id="Phobius"/>
    </source>
</evidence>
<keyword evidence="1" id="KW-0472">Membrane</keyword>
<gene>
    <name evidence="2" type="ORF">QRT05_06550</name>
</gene>
<reference evidence="2 3" key="1">
    <citation type="submission" date="2023-06" db="EMBL/GenBank/DDBJ databases">
        <title>Cellulomonas sp. MW9 Whole genome sequence.</title>
        <authorList>
            <person name="Park S."/>
        </authorList>
    </citation>
    <scope>NUCLEOTIDE SEQUENCE [LARGE SCALE GENOMIC DNA]</scope>
    <source>
        <strain evidence="2 3">MW9</strain>
    </source>
</reference>
<dbReference type="Proteomes" id="UP001321453">
    <property type="component" value="Unassembled WGS sequence"/>
</dbReference>
<accession>A0ABT7S5U0</accession>
<sequence>MPRYLPVDRFAWWNHTARWMQYGAVSGLFLYLVLSGTLLSWHVVGQSLLVVLGLQLVIMTPYLTLRRSDQSTAQRVAVYATAPLLGLWQATFLRGLRWYSIATFRKAAASWGTRGTVEVAA</sequence>
<dbReference type="EMBL" id="JAUCGR010000002">
    <property type="protein sequence ID" value="MDM7830987.1"/>
    <property type="molecule type" value="Genomic_DNA"/>
</dbReference>
<protein>
    <recommendedName>
        <fullName evidence="4">Glycosyl transferase</fullName>
    </recommendedName>
</protein>
<feature type="transmembrane region" description="Helical" evidence="1">
    <location>
        <begin position="48"/>
        <end position="65"/>
    </location>
</feature>
<organism evidence="2 3">
    <name type="scientific">Cellulomonas edaphi</name>
    <dbReference type="NCBI Taxonomy" id="3053468"/>
    <lineage>
        <taxon>Bacteria</taxon>
        <taxon>Bacillati</taxon>
        <taxon>Actinomycetota</taxon>
        <taxon>Actinomycetes</taxon>
        <taxon>Micrococcales</taxon>
        <taxon>Cellulomonadaceae</taxon>
        <taxon>Cellulomonas</taxon>
    </lineage>
</organism>